<dbReference type="InterPro" id="IPR051836">
    <property type="entry name" value="Kremen_rcpt"/>
</dbReference>
<gene>
    <name evidence="9" type="ORF">N0V91_011238</name>
</gene>
<comment type="caution">
    <text evidence="9">The sequence shown here is derived from an EMBL/GenBank/DDBJ whole genome shotgun (WGS) entry which is preliminary data.</text>
</comment>
<dbReference type="AlphaFoldDB" id="A0A9W8YVS2"/>
<evidence type="ECO:0000256" key="5">
    <source>
        <dbReference type="ARBA" id="ARBA00023136"/>
    </source>
</evidence>
<dbReference type="Pfam" id="PF01822">
    <property type="entry name" value="WSC"/>
    <property type="match status" value="2"/>
</dbReference>
<protein>
    <recommendedName>
        <fullName evidence="8">WSC domain-containing protein</fullName>
    </recommendedName>
</protein>
<keyword evidence="5" id="KW-0472">Membrane</keyword>
<keyword evidence="4" id="KW-1133">Transmembrane helix</keyword>
<dbReference type="SMART" id="SM00321">
    <property type="entry name" value="WSC"/>
    <property type="match status" value="2"/>
</dbReference>
<feature type="region of interest" description="Disordered" evidence="7">
    <location>
        <begin position="284"/>
        <end position="311"/>
    </location>
</feature>
<keyword evidence="10" id="KW-1185">Reference proteome</keyword>
<keyword evidence="6" id="KW-0325">Glycoprotein</keyword>
<feature type="non-terminal residue" evidence="9">
    <location>
        <position position="1"/>
    </location>
</feature>
<evidence type="ECO:0000256" key="2">
    <source>
        <dbReference type="ARBA" id="ARBA00022692"/>
    </source>
</evidence>
<dbReference type="PROSITE" id="PS51212">
    <property type="entry name" value="WSC"/>
    <property type="match status" value="3"/>
</dbReference>
<feature type="domain" description="WSC" evidence="8">
    <location>
        <begin position="549"/>
        <end position="643"/>
    </location>
</feature>
<comment type="subcellular location">
    <subcellularLocation>
        <location evidence="1">Membrane</location>
        <topology evidence="1">Single-pass membrane protein</topology>
    </subcellularLocation>
</comment>
<evidence type="ECO:0000256" key="1">
    <source>
        <dbReference type="ARBA" id="ARBA00004167"/>
    </source>
</evidence>
<feature type="compositionally biased region" description="Low complexity" evidence="7">
    <location>
        <begin position="367"/>
        <end position="382"/>
    </location>
</feature>
<feature type="domain" description="WSC" evidence="8">
    <location>
        <begin position="435"/>
        <end position="532"/>
    </location>
</feature>
<organism evidence="9 10">
    <name type="scientific">Didymella pomorum</name>
    <dbReference type="NCBI Taxonomy" id="749634"/>
    <lineage>
        <taxon>Eukaryota</taxon>
        <taxon>Fungi</taxon>
        <taxon>Dikarya</taxon>
        <taxon>Ascomycota</taxon>
        <taxon>Pezizomycotina</taxon>
        <taxon>Dothideomycetes</taxon>
        <taxon>Pleosporomycetidae</taxon>
        <taxon>Pleosporales</taxon>
        <taxon>Pleosporineae</taxon>
        <taxon>Didymellaceae</taxon>
        <taxon>Didymella</taxon>
    </lineage>
</organism>
<keyword evidence="2" id="KW-0812">Transmembrane</keyword>
<accession>A0A9W8YVS2</accession>
<dbReference type="GO" id="GO:0005886">
    <property type="term" value="C:plasma membrane"/>
    <property type="evidence" value="ECO:0007669"/>
    <property type="project" value="TreeGrafter"/>
</dbReference>
<dbReference type="EMBL" id="JAPEVA010000200">
    <property type="protein sequence ID" value="KAJ4392826.1"/>
    <property type="molecule type" value="Genomic_DNA"/>
</dbReference>
<feature type="region of interest" description="Disordered" evidence="7">
    <location>
        <begin position="1"/>
        <end position="22"/>
    </location>
</feature>
<dbReference type="OrthoDB" id="5985073at2759"/>
<dbReference type="PANTHER" id="PTHR24269:SF16">
    <property type="entry name" value="PROTEIN SLG1"/>
    <property type="match status" value="1"/>
</dbReference>
<evidence type="ECO:0000313" key="10">
    <source>
        <dbReference type="Proteomes" id="UP001140510"/>
    </source>
</evidence>
<name>A0A9W8YVS2_9PLEO</name>
<sequence length="822" mass="83293">SGFPLDPTTLQPFNPADGQPVATPINPATLPIDSRNGFPNLNGTLVDPSSGRPLAIDPTSGFPINPTTLVPFNPANGQPLISIPPATTPVVDPATLPIDPISGFPTNNGTLINPSNGLPLAIDPTSGFPINPNTLVPFNPVTGEPLIPGTSPNGTTPAQPEVTPPTSLPIDTSGLPIDPASGFPVNNGTLYNPSTGLPLAIDPTSGFPINPDTLTPFNPVTGEPLLPSATPPTPIDTSTLPLDPISGFPANNGTLYNPATGLPLALDPTSGFPVNPTSGVPFNPLTGEPLLPGGSPNSTTPAQPGATPPVPIDTSVLPLDPISGFPISNGTLFDPATGLPLNIDPTSGFPIDPSTGVPFSPLTGLPLLPGTGPNNTTPAQPGITPPPTPDLTNDSIPDILKPSDLGLLATAPAVIAKAINDAAQHLSPNDPNVRGWQEFGCFTSNNLFNGALTPASAAPGAPQVAMSAQVCIGLCVTQGADYSYVIGGACYCSVTPPPAGSGSTKCTRQCDGDPSLFCGNPTDNGYSIFKRLVTPNSAVPLPLRPAPNSYQYDGCFFGNDFTSTATYVASGSAGIEACSAAAAARSLQYAALQGDTCYASNTAPSSSSEAGIGLCSIPCSGNSLEACGGTTLAANTAGLTQLITLYTAGPPPVTTIPSPIDTNSTVPTGPNGSYVGGCVRASTFILNAISGGRQFSYAQDPVVDNSGGKCYGQCRDAGFLYSLVNGASCYCSNIAPVTSAANQADCNLPCPNNPDQRCGGQGDPSSPDGGLLGNVFSTLAIDTPVIQVRPLISFVRRTHALCSVANRSMLCRALARDSALQR</sequence>
<evidence type="ECO:0000313" key="9">
    <source>
        <dbReference type="EMBL" id="KAJ4392826.1"/>
    </source>
</evidence>
<reference evidence="9" key="1">
    <citation type="submission" date="2022-10" db="EMBL/GenBank/DDBJ databases">
        <title>Tapping the CABI collections for fungal endophytes: first genome assemblies for Collariella, Neodidymelliopsis, Ascochyta clinopodiicola, Didymella pomorum, Didymosphaeria variabile, Neocosmospora piperis and Neocucurbitaria cava.</title>
        <authorList>
            <person name="Hill R."/>
        </authorList>
    </citation>
    <scope>NUCLEOTIDE SEQUENCE</scope>
    <source>
        <strain evidence="9">IMI 355091</strain>
    </source>
</reference>
<evidence type="ECO:0000256" key="6">
    <source>
        <dbReference type="ARBA" id="ARBA00023180"/>
    </source>
</evidence>
<feature type="region of interest" description="Disordered" evidence="7">
    <location>
        <begin position="367"/>
        <end position="397"/>
    </location>
</feature>
<evidence type="ECO:0000256" key="3">
    <source>
        <dbReference type="ARBA" id="ARBA00022729"/>
    </source>
</evidence>
<dbReference type="PANTHER" id="PTHR24269">
    <property type="entry name" value="KREMEN PROTEIN"/>
    <property type="match status" value="1"/>
</dbReference>
<evidence type="ECO:0000256" key="7">
    <source>
        <dbReference type="SAM" id="MobiDB-lite"/>
    </source>
</evidence>
<evidence type="ECO:0000256" key="4">
    <source>
        <dbReference type="ARBA" id="ARBA00022989"/>
    </source>
</evidence>
<feature type="domain" description="WSC" evidence="8">
    <location>
        <begin position="672"/>
        <end position="770"/>
    </location>
</feature>
<proteinExistence type="predicted"/>
<keyword evidence="3" id="KW-0732">Signal</keyword>
<dbReference type="InterPro" id="IPR002889">
    <property type="entry name" value="WSC_carb-bd"/>
</dbReference>
<evidence type="ECO:0000259" key="8">
    <source>
        <dbReference type="PROSITE" id="PS51212"/>
    </source>
</evidence>
<dbReference type="Proteomes" id="UP001140510">
    <property type="component" value="Unassembled WGS sequence"/>
</dbReference>